<dbReference type="Proteomes" id="UP000017836">
    <property type="component" value="Unassembled WGS sequence"/>
</dbReference>
<dbReference type="HOGENOM" id="CLU_020336_7_2_1"/>
<dbReference type="GO" id="GO:0016787">
    <property type="term" value="F:hydrolase activity"/>
    <property type="evidence" value="ECO:0000318"/>
    <property type="project" value="GO_Central"/>
</dbReference>
<evidence type="ECO:0000313" key="4">
    <source>
        <dbReference type="EMBL" id="ERM95228.1"/>
    </source>
</evidence>
<proteinExistence type="inferred from homology"/>
<feature type="domain" description="AB hydrolase-1" evidence="3">
    <location>
        <begin position="13"/>
        <end position="133"/>
    </location>
</feature>
<dbReference type="AlphaFoldDB" id="W1NIB4"/>
<comment type="similarity">
    <text evidence="2">Belongs to the AB hydrolase superfamily. Epoxide hydrolase family.</text>
</comment>
<dbReference type="PRINTS" id="PR00111">
    <property type="entry name" value="ABHYDROLASE"/>
</dbReference>
<gene>
    <name evidence="4" type="ORF">AMTR_s00009p00268110</name>
</gene>
<dbReference type="EMBL" id="KI397501">
    <property type="protein sequence ID" value="ERM95228.1"/>
    <property type="molecule type" value="Genomic_DNA"/>
</dbReference>
<reference evidence="5" key="1">
    <citation type="journal article" date="2013" name="Science">
        <title>The Amborella genome and the evolution of flowering plants.</title>
        <authorList>
            <consortium name="Amborella Genome Project"/>
        </authorList>
    </citation>
    <scope>NUCLEOTIDE SEQUENCE [LARGE SCALE GENOMIC DNA]</scope>
</reference>
<evidence type="ECO:0000313" key="5">
    <source>
        <dbReference type="Proteomes" id="UP000017836"/>
    </source>
</evidence>
<dbReference type="STRING" id="13333.W1NIB4"/>
<accession>W1NIB4</accession>
<name>W1NIB4_AMBTC</name>
<dbReference type="OMA" id="RCIQLDC"/>
<protein>
    <recommendedName>
        <fullName evidence="3">AB hydrolase-1 domain-containing protein</fullName>
    </recommendedName>
</protein>
<dbReference type="SUPFAM" id="SSF53474">
    <property type="entry name" value="alpha/beta-Hydrolases"/>
    <property type="match status" value="1"/>
</dbReference>
<dbReference type="PANTHER" id="PTHR43329">
    <property type="entry name" value="EPOXIDE HYDROLASE"/>
    <property type="match status" value="1"/>
</dbReference>
<dbReference type="PRINTS" id="PR00412">
    <property type="entry name" value="EPOXHYDRLASE"/>
</dbReference>
<dbReference type="InterPro" id="IPR000073">
    <property type="entry name" value="AB_hydrolase_1"/>
</dbReference>
<evidence type="ECO:0000256" key="1">
    <source>
        <dbReference type="ARBA" id="ARBA00022801"/>
    </source>
</evidence>
<sequence>MLCHGGVHTLTGPAVIFLHGFPEIWYSWRHQMVALAAAGFHAIAPDWRGYGLSDQPPHPENATYMDLIADLLAILDLLHIPKAFVVGKDFGAMPAYLFALMHPERVSGVITLGIPYMLPSLRKHTNQHLPKGFYIRRWQEPGRAEADFGRFDVRTVIRNIYILFSGSELPIAGDDQEIMDLVHPSTVLPNWFSEEDLNVYASLYENSGFRFPLEVPYRCIKRSFKEADHSAATDLKVRVPALLVMGRRDYFLKFPGIEDYINSPLLKENVPDLKIVFMPEGTHFVQEQLPEEINQLIIDFLKKHTE</sequence>
<dbReference type="InterPro" id="IPR000639">
    <property type="entry name" value="Epox_hydrolase-like"/>
</dbReference>
<keyword evidence="1" id="KW-0378">Hydrolase</keyword>
<evidence type="ECO:0000259" key="3">
    <source>
        <dbReference type="Pfam" id="PF00561"/>
    </source>
</evidence>
<organism evidence="4 5">
    <name type="scientific">Amborella trichopoda</name>
    <dbReference type="NCBI Taxonomy" id="13333"/>
    <lineage>
        <taxon>Eukaryota</taxon>
        <taxon>Viridiplantae</taxon>
        <taxon>Streptophyta</taxon>
        <taxon>Embryophyta</taxon>
        <taxon>Tracheophyta</taxon>
        <taxon>Spermatophyta</taxon>
        <taxon>Magnoliopsida</taxon>
        <taxon>Amborellales</taxon>
        <taxon>Amborellaceae</taxon>
        <taxon>Amborella</taxon>
    </lineage>
</organism>
<dbReference type="Gramene" id="ERM95228">
    <property type="protein sequence ID" value="ERM95228"/>
    <property type="gene ID" value="AMTR_s00009p00268110"/>
</dbReference>
<keyword evidence="5" id="KW-1185">Reference proteome</keyword>
<evidence type="ECO:0000256" key="2">
    <source>
        <dbReference type="ARBA" id="ARBA00038334"/>
    </source>
</evidence>
<dbReference type="InterPro" id="IPR029058">
    <property type="entry name" value="AB_hydrolase_fold"/>
</dbReference>
<dbReference type="Pfam" id="PF00561">
    <property type="entry name" value="Abhydrolase_1"/>
    <property type="match status" value="1"/>
</dbReference>
<dbReference type="MEROPS" id="A01.A30"/>
<dbReference type="KEGG" id="atr:18423155"/>
<dbReference type="Gene3D" id="3.40.50.1820">
    <property type="entry name" value="alpha/beta hydrolase"/>
    <property type="match status" value="1"/>
</dbReference>
<dbReference type="OrthoDB" id="7130006at2759"/>
<dbReference type="eggNOG" id="KOG4178">
    <property type="taxonomic scope" value="Eukaryota"/>
</dbReference>